<gene>
    <name evidence="2" type="ORF">S01H4_67201</name>
</gene>
<feature type="non-terminal residue" evidence="2">
    <location>
        <position position="39"/>
    </location>
</feature>
<dbReference type="InterPro" id="IPR000573">
    <property type="entry name" value="AconitaseA/IPMdHydase_ssu_swvl"/>
</dbReference>
<protein>
    <recommendedName>
        <fullName evidence="1">Aconitase A/isopropylmalate dehydratase small subunit swivel domain-containing protein</fullName>
    </recommendedName>
</protein>
<sequence length="39" mass="4293">MEDLDAKFIEKKIKYGYTILVAGSNFGCGSSREQAPIVL</sequence>
<evidence type="ECO:0000259" key="1">
    <source>
        <dbReference type="Pfam" id="PF00694"/>
    </source>
</evidence>
<evidence type="ECO:0000313" key="2">
    <source>
        <dbReference type="EMBL" id="GAH20647.1"/>
    </source>
</evidence>
<dbReference type="SUPFAM" id="SSF52016">
    <property type="entry name" value="LeuD/IlvD-like"/>
    <property type="match status" value="1"/>
</dbReference>
<dbReference type="InterPro" id="IPR015928">
    <property type="entry name" value="Aconitase/3IPM_dehydase_swvl"/>
</dbReference>
<organism evidence="2">
    <name type="scientific">marine sediment metagenome</name>
    <dbReference type="NCBI Taxonomy" id="412755"/>
    <lineage>
        <taxon>unclassified sequences</taxon>
        <taxon>metagenomes</taxon>
        <taxon>ecological metagenomes</taxon>
    </lineage>
</organism>
<dbReference type="Pfam" id="PF00694">
    <property type="entry name" value="Aconitase_C"/>
    <property type="match status" value="1"/>
</dbReference>
<proteinExistence type="predicted"/>
<reference evidence="2" key="1">
    <citation type="journal article" date="2014" name="Front. Microbiol.">
        <title>High frequency of phylogenetically diverse reductive dehalogenase-homologous genes in deep subseafloor sedimentary metagenomes.</title>
        <authorList>
            <person name="Kawai M."/>
            <person name="Futagami T."/>
            <person name="Toyoda A."/>
            <person name="Takaki Y."/>
            <person name="Nishi S."/>
            <person name="Hori S."/>
            <person name="Arai W."/>
            <person name="Tsubouchi T."/>
            <person name="Morono Y."/>
            <person name="Uchiyama I."/>
            <person name="Ito T."/>
            <person name="Fujiyama A."/>
            <person name="Inagaki F."/>
            <person name="Takami H."/>
        </authorList>
    </citation>
    <scope>NUCLEOTIDE SEQUENCE</scope>
    <source>
        <strain evidence="2">Expedition CK06-06</strain>
    </source>
</reference>
<comment type="caution">
    <text evidence="2">The sequence shown here is derived from an EMBL/GenBank/DDBJ whole genome shotgun (WGS) entry which is preliminary data.</text>
</comment>
<dbReference type="Gene3D" id="3.20.19.10">
    <property type="entry name" value="Aconitase, domain 4"/>
    <property type="match status" value="1"/>
</dbReference>
<dbReference type="AlphaFoldDB" id="X1DKC8"/>
<feature type="domain" description="Aconitase A/isopropylmalate dehydratase small subunit swivel" evidence="1">
    <location>
        <begin position="14"/>
        <end position="37"/>
    </location>
</feature>
<dbReference type="EMBL" id="BART01042115">
    <property type="protein sequence ID" value="GAH20647.1"/>
    <property type="molecule type" value="Genomic_DNA"/>
</dbReference>
<accession>X1DKC8</accession>
<name>X1DKC8_9ZZZZ</name>